<protein>
    <submittedName>
        <fullName evidence="5">Saposin B-type domain-containing protein</fullName>
    </submittedName>
</protein>
<keyword evidence="2" id="KW-0732">Signal</keyword>
<name>A0AAF3FM33_9BILA</name>
<organism evidence="4 5">
    <name type="scientific">Mesorhabditis belari</name>
    <dbReference type="NCBI Taxonomy" id="2138241"/>
    <lineage>
        <taxon>Eukaryota</taxon>
        <taxon>Metazoa</taxon>
        <taxon>Ecdysozoa</taxon>
        <taxon>Nematoda</taxon>
        <taxon>Chromadorea</taxon>
        <taxon>Rhabditida</taxon>
        <taxon>Rhabditina</taxon>
        <taxon>Rhabditomorpha</taxon>
        <taxon>Rhabditoidea</taxon>
        <taxon>Rhabditidae</taxon>
        <taxon>Mesorhabditinae</taxon>
        <taxon>Mesorhabditis</taxon>
    </lineage>
</organism>
<sequence length="164" mass="18192">MKLLIVLGVVIGTTLCLPFDVVSSVVARDQSGASNDEILKPVQPEKKDDQCGEITSPLLQMRLQIRSKIRKIRASQMKPEQANTVQCQLCLDLVDIAKTYEECDEAKVEHKMESECDKDFKADSAGDKACRGLVDGIMEDMIDKTEDQSAPAICSKRLGHDCKY</sequence>
<dbReference type="PROSITE" id="PS50015">
    <property type="entry name" value="SAP_B"/>
    <property type="match status" value="1"/>
</dbReference>
<accession>A0AAF3FM33</accession>
<feature type="signal peptide" evidence="2">
    <location>
        <begin position="1"/>
        <end position="16"/>
    </location>
</feature>
<proteinExistence type="predicted"/>
<dbReference type="WBParaSite" id="MBELARI_LOCUS7712">
    <property type="protein sequence ID" value="MBELARI_LOCUS7712"/>
    <property type="gene ID" value="MBELARI_LOCUS7712"/>
</dbReference>
<evidence type="ECO:0000256" key="1">
    <source>
        <dbReference type="ARBA" id="ARBA00023157"/>
    </source>
</evidence>
<dbReference type="AlphaFoldDB" id="A0AAF3FM33"/>
<reference evidence="5" key="1">
    <citation type="submission" date="2024-02" db="UniProtKB">
        <authorList>
            <consortium name="WormBaseParasite"/>
        </authorList>
    </citation>
    <scope>IDENTIFICATION</scope>
</reference>
<dbReference type="InterPro" id="IPR008139">
    <property type="entry name" value="SaposinB_dom"/>
</dbReference>
<keyword evidence="4" id="KW-1185">Reference proteome</keyword>
<keyword evidence="1" id="KW-1015">Disulfide bond</keyword>
<dbReference type="Gene3D" id="1.10.225.10">
    <property type="entry name" value="Saposin-like"/>
    <property type="match status" value="1"/>
</dbReference>
<evidence type="ECO:0000313" key="5">
    <source>
        <dbReference type="WBParaSite" id="MBELARI_LOCUS7712"/>
    </source>
</evidence>
<feature type="chain" id="PRO_5042027337" evidence="2">
    <location>
        <begin position="17"/>
        <end position="164"/>
    </location>
</feature>
<evidence type="ECO:0000256" key="2">
    <source>
        <dbReference type="SAM" id="SignalP"/>
    </source>
</evidence>
<dbReference type="Proteomes" id="UP000887575">
    <property type="component" value="Unassembled WGS sequence"/>
</dbReference>
<evidence type="ECO:0000313" key="4">
    <source>
        <dbReference type="Proteomes" id="UP000887575"/>
    </source>
</evidence>
<evidence type="ECO:0000259" key="3">
    <source>
        <dbReference type="PROSITE" id="PS50015"/>
    </source>
</evidence>
<feature type="domain" description="Saposin B-type" evidence="3">
    <location>
        <begin position="83"/>
        <end position="164"/>
    </location>
</feature>